<dbReference type="EMBL" id="JACHIT010000002">
    <property type="protein sequence ID" value="MBB5918726.1"/>
    <property type="molecule type" value="Genomic_DNA"/>
</dbReference>
<dbReference type="RefSeq" id="WP_157185724.1">
    <property type="nucleotide sequence ID" value="NZ_JACHIT010000002.1"/>
</dbReference>
<dbReference type="Proteomes" id="UP000540412">
    <property type="component" value="Unassembled WGS sequence"/>
</dbReference>
<accession>A0A7W9PMC5</accession>
<organism evidence="1 2">
    <name type="scientific">Nocardia transvalensis</name>
    <dbReference type="NCBI Taxonomy" id="37333"/>
    <lineage>
        <taxon>Bacteria</taxon>
        <taxon>Bacillati</taxon>
        <taxon>Actinomycetota</taxon>
        <taxon>Actinomycetes</taxon>
        <taxon>Mycobacteriales</taxon>
        <taxon>Nocardiaceae</taxon>
        <taxon>Nocardia</taxon>
    </lineage>
</organism>
<evidence type="ECO:0000313" key="1">
    <source>
        <dbReference type="EMBL" id="MBB5918726.1"/>
    </source>
</evidence>
<evidence type="ECO:0000313" key="2">
    <source>
        <dbReference type="Proteomes" id="UP000540412"/>
    </source>
</evidence>
<gene>
    <name evidence="1" type="ORF">BJY24_007638</name>
</gene>
<comment type="caution">
    <text evidence="1">The sequence shown here is derived from an EMBL/GenBank/DDBJ whole genome shotgun (WGS) entry which is preliminary data.</text>
</comment>
<keyword evidence="2" id="KW-1185">Reference proteome</keyword>
<name>A0A7W9PMC5_9NOCA</name>
<dbReference type="AlphaFoldDB" id="A0A7W9PMC5"/>
<reference evidence="1 2" key="1">
    <citation type="submission" date="2020-08" db="EMBL/GenBank/DDBJ databases">
        <title>Sequencing the genomes of 1000 actinobacteria strains.</title>
        <authorList>
            <person name="Klenk H.-P."/>
        </authorList>
    </citation>
    <scope>NUCLEOTIDE SEQUENCE [LARGE SCALE GENOMIC DNA]</scope>
    <source>
        <strain evidence="1 2">DSM 43582</strain>
    </source>
</reference>
<proteinExistence type="predicted"/>
<sequence length="199" mass="22378">MNLVDLRHEDRCVSGRKTLWDIGKAASKIHVTIVNHSRSWCAHFIGHAERVPKGRGPFRIFHFRYPESDHDNIPGENNEFRTSMSAWDIAWSIVTTLGGCGVAGTAAGCAWPGTEPRRRAAETDQSTSANIQLKSLGWPREWTCTTPAQQVSLDDAHRWMQLHREHDCARKRAAFAALVAAGHITPDSSRRHRPVERPE</sequence>
<protein>
    <submittedName>
        <fullName evidence="1">Uncharacterized protein</fullName>
    </submittedName>
</protein>